<evidence type="ECO:0000313" key="5">
    <source>
        <dbReference type="Proteomes" id="UP000734854"/>
    </source>
</evidence>
<reference evidence="4 5" key="1">
    <citation type="submission" date="2020-08" db="EMBL/GenBank/DDBJ databases">
        <title>Plant Genome Project.</title>
        <authorList>
            <person name="Zhang R.-G."/>
        </authorList>
    </citation>
    <scope>NUCLEOTIDE SEQUENCE [LARGE SCALE GENOMIC DNA]</scope>
    <source>
        <tissue evidence="4">Rhizome</tissue>
    </source>
</reference>
<gene>
    <name evidence="4" type="ORF">ZIOFF_069254</name>
</gene>
<keyword evidence="2 3" id="KW-0472">Membrane</keyword>
<evidence type="ECO:0000256" key="2">
    <source>
        <dbReference type="ARBA" id="ARBA00023136"/>
    </source>
</evidence>
<dbReference type="EMBL" id="JACMSC010000020">
    <property type="protein sequence ID" value="KAG6471808.1"/>
    <property type="molecule type" value="Genomic_DNA"/>
</dbReference>
<proteinExistence type="predicted"/>
<evidence type="ECO:0000256" key="3">
    <source>
        <dbReference type="SAM" id="Phobius"/>
    </source>
</evidence>
<dbReference type="InterPro" id="IPR044839">
    <property type="entry name" value="NDR1-like"/>
</dbReference>
<keyword evidence="3" id="KW-0812">Transmembrane</keyword>
<comment type="caution">
    <text evidence="4">The sequence shown here is derived from an EMBL/GenBank/DDBJ whole genome shotgun (WGS) entry which is preliminary data.</text>
</comment>
<dbReference type="GO" id="GO:0098542">
    <property type="term" value="P:defense response to other organism"/>
    <property type="evidence" value="ECO:0007669"/>
    <property type="project" value="InterPro"/>
</dbReference>
<name>A0A8J5C3L3_ZINOF</name>
<dbReference type="GO" id="GO:0005886">
    <property type="term" value="C:plasma membrane"/>
    <property type="evidence" value="ECO:0007669"/>
    <property type="project" value="TreeGrafter"/>
</dbReference>
<keyword evidence="5" id="KW-1185">Reference proteome</keyword>
<dbReference type="PANTHER" id="PTHR31234:SF68">
    <property type="entry name" value="EXPRESSED PROTEIN"/>
    <property type="match status" value="1"/>
</dbReference>
<organism evidence="4 5">
    <name type="scientific">Zingiber officinale</name>
    <name type="common">Ginger</name>
    <name type="synonym">Amomum zingiber</name>
    <dbReference type="NCBI Taxonomy" id="94328"/>
    <lineage>
        <taxon>Eukaryota</taxon>
        <taxon>Viridiplantae</taxon>
        <taxon>Streptophyta</taxon>
        <taxon>Embryophyta</taxon>
        <taxon>Tracheophyta</taxon>
        <taxon>Spermatophyta</taxon>
        <taxon>Magnoliopsida</taxon>
        <taxon>Liliopsida</taxon>
        <taxon>Zingiberales</taxon>
        <taxon>Zingiberaceae</taxon>
        <taxon>Zingiber</taxon>
    </lineage>
</organism>
<dbReference type="Proteomes" id="UP000734854">
    <property type="component" value="Unassembled WGS sequence"/>
</dbReference>
<sequence>MAEQAAVRPCRPPLPLPAAGLSPHHHPTYVVQIRKDQIYRVPPAENAALVEHYVNQENFRRQRHCRFLGFLERLLPVLLPLLLVTAAVVAFFAAVNPSTPTFVIKSLAIKNVSRSVTEYDFAVSVSNPSNRIGLAYAGGGRVAASHDGKEIATGETSGFYQTHGKSTDLEVVLRGSNKALKASEKGLRIELVANFSVNPKVGGLELWRRSLAVNCDVKVTELDKNKKVRISSQDCSSKLHS</sequence>
<evidence type="ECO:0008006" key="6">
    <source>
        <dbReference type="Google" id="ProtNLM"/>
    </source>
</evidence>
<evidence type="ECO:0000256" key="1">
    <source>
        <dbReference type="ARBA" id="ARBA00004370"/>
    </source>
</evidence>
<dbReference type="OrthoDB" id="996955at2759"/>
<comment type="subcellular location">
    <subcellularLocation>
        <location evidence="1">Membrane</location>
    </subcellularLocation>
</comment>
<dbReference type="AlphaFoldDB" id="A0A8J5C3L3"/>
<protein>
    <recommendedName>
        <fullName evidence="6">Late embryogenesis abundant protein LEA-2 subgroup domain-containing protein</fullName>
    </recommendedName>
</protein>
<dbReference type="PANTHER" id="PTHR31234">
    <property type="entry name" value="LATE EMBRYOGENESIS ABUNDANT (LEA) HYDROXYPROLINE-RICH GLYCOPROTEIN FAMILY"/>
    <property type="match status" value="1"/>
</dbReference>
<feature type="transmembrane region" description="Helical" evidence="3">
    <location>
        <begin position="70"/>
        <end position="95"/>
    </location>
</feature>
<keyword evidence="3" id="KW-1133">Transmembrane helix</keyword>
<accession>A0A8J5C3L3</accession>
<evidence type="ECO:0000313" key="4">
    <source>
        <dbReference type="EMBL" id="KAG6471808.1"/>
    </source>
</evidence>